<evidence type="ECO:0000256" key="2">
    <source>
        <dbReference type="ARBA" id="ARBA00022801"/>
    </source>
</evidence>
<dbReference type="PROSITE" id="PS00893">
    <property type="entry name" value="NUDIX_BOX"/>
    <property type="match status" value="1"/>
</dbReference>
<name>A0A3L7ABI7_9MICO</name>
<reference evidence="4 5" key="1">
    <citation type="submission" date="2018-10" db="EMBL/GenBank/DDBJ databases">
        <authorList>
            <person name="Li J."/>
        </authorList>
    </citation>
    <scope>NUCLEOTIDE SEQUENCE [LARGE SCALE GENOMIC DNA]</scope>
    <source>
        <strain evidence="4 5">IF 016277</strain>
    </source>
</reference>
<dbReference type="OrthoDB" id="3404294at2"/>
<dbReference type="AlphaFoldDB" id="A0A3L7ABI7"/>
<dbReference type="PANTHER" id="PTHR43046">
    <property type="entry name" value="GDP-MANNOSE MANNOSYL HYDROLASE"/>
    <property type="match status" value="1"/>
</dbReference>
<evidence type="ECO:0000259" key="3">
    <source>
        <dbReference type="PROSITE" id="PS51462"/>
    </source>
</evidence>
<dbReference type="GO" id="GO:0016787">
    <property type="term" value="F:hydrolase activity"/>
    <property type="evidence" value="ECO:0007669"/>
    <property type="project" value="UniProtKB-KW"/>
</dbReference>
<dbReference type="Gene3D" id="3.90.79.10">
    <property type="entry name" value="Nucleoside Triphosphate Pyrophosphohydrolase"/>
    <property type="match status" value="1"/>
</dbReference>
<organism evidence="4 5">
    <name type="scientific">Mycetocola tolaasinivorans</name>
    <dbReference type="NCBI Taxonomy" id="76635"/>
    <lineage>
        <taxon>Bacteria</taxon>
        <taxon>Bacillati</taxon>
        <taxon>Actinomycetota</taxon>
        <taxon>Actinomycetes</taxon>
        <taxon>Micrococcales</taxon>
        <taxon>Microbacteriaceae</taxon>
        <taxon>Mycetocola</taxon>
    </lineage>
</organism>
<dbReference type="PANTHER" id="PTHR43046:SF2">
    <property type="entry name" value="8-OXO-DGTP DIPHOSPHATASE-RELATED"/>
    <property type="match status" value="1"/>
</dbReference>
<dbReference type="Pfam" id="PF00293">
    <property type="entry name" value="NUDIX"/>
    <property type="match status" value="1"/>
</dbReference>
<dbReference type="Proteomes" id="UP000272503">
    <property type="component" value="Unassembled WGS sequence"/>
</dbReference>
<feature type="domain" description="Nudix hydrolase" evidence="3">
    <location>
        <begin position="46"/>
        <end position="173"/>
    </location>
</feature>
<dbReference type="SUPFAM" id="SSF55811">
    <property type="entry name" value="Nudix"/>
    <property type="match status" value="1"/>
</dbReference>
<comment type="caution">
    <text evidence="4">The sequence shown here is derived from an EMBL/GenBank/DDBJ whole genome shotgun (WGS) entry which is preliminary data.</text>
</comment>
<keyword evidence="2" id="KW-0378">Hydrolase</keyword>
<evidence type="ECO:0000313" key="5">
    <source>
        <dbReference type="Proteomes" id="UP000272503"/>
    </source>
</evidence>
<evidence type="ECO:0000256" key="1">
    <source>
        <dbReference type="ARBA" id="ARBA00001946"/>
    </source>
</evidence>
<sequence length="320" mass="35004">MRGHGGARLAVAWQAGGVSGPLDSHPDPSDSGDAWVYAPDGRQFWGTYGAAGLLAHDRTRGVLLQHRVEWSHFGGTWALPGGARHRGESAVDGAYREAAEEAGVPAEAVRPRFSAVTDLGFWSYTTVVGDVTTPFEPEITDPESLELRWVPIAEVDQLPLHPGFEQSWPALRAELERSETIVVDAANVVGARPDGWWKDRASAADRLLAVLERLAEEGLPAAALGLEHDHWWPRFRVVLEGAARAADTRDAQVPELTVVRAPGEGDEAIVHEVRELTARKPPHTVWTITSDRELRERVEAAGSRTLGSRWLWERIDALSG</sequence>
<gene>
    <name evidence="4" type="ORF">D9V32_00530</name>
</gene>
<dbReference type="EMBL" id="RCUX01000001">
    <property type="protein sequence ID" value="RLP77856.1"/>
    <property type="molecule type" value="Genomic_DNA"/>
</dbReference>
<dbReference type="InterPro" id="IPR000086">
    <property type="entry name" value="NUDIX_hydrolase_dom"/>
</dbReference>
<keyword evidence="5" id="KW-1185">Reference proteome</keyword>
<evidence type="ECO:0000313" key="4">
    <source>
        <dbReference type="EMBL" id="RLP77856.1"/>
    </source>
</evidence>
<dbReference type="InterPro" id="IPR015797">
    <property type="entry name" value="NUDIX_hydrolase-like_dom_sf"/>
</dbReference>
<dbReference type="InterPro" id="IPR020084">
    <property type="entry name" value="NUDIX_hydrolase_CS"/>
</dbReference>
<protein>
    <submittedName>
        <fullName evidence="4">NUDIX domain-containing protein</fullName>
    </submittedName>
</protein>
<proteinExistence type="predicted"/>
<accession>A0A3L7ABI7</accession>
<dbReference type="PROSITE" id="PS51462">
    <property type="entry name" value="NUDIX"/>
    <property type="match status" value="1"/>
</dbReference>
<comment type="cofactor">
    <cofactor evidence="1">
        <name>Mg(2+)</name>
        <dbReference type="ChEBI" id="CHEBI:18420"/>
    </cofactor>
</comment>